<dbReference type="EMBL" id="JACIIX010000007">
    <property type="protein sequence ID" value="MBB6210636.1"/>
    <property type="molecule type" value="Genomic_DNA"/>
</dbReference>
<reference evidence="1 2" key="1">
    <citation type="submission" date="2020-08" db="EMBL/GenBank/DDBJ databases">
        <title>Genomic Encyclopedia of Type Strains, Phase IV (KMG-IV): sequencing the most valuable type-strain genomes for metagenomic binning, comparative biology and taxonomic classification.</title>
        <authorList>
            <person name="Goeker M."/>
        </authorList>
    </citation>
    <scope>NUCLEOTIDE SEQUENCE [LARGE SCALE GENOMIC DNA]</scope>
    <source>
        <strain evidence="1 2">DSM 11590</strain>
    </source>
</reference>
<name>A0A7W9ZFP5_NOVIT</name>
<sequence length="185" mass="21289">MALVLALMVGIADSKPAQAFRELDHGPQYFFDLKRAQGYWRDLKTVEQYEAAYAACKAGPYGAWERRFETWHPSMRNDGWDRSESIAKLEEELEKSPDAKAIKACYDLRQSWYVFDTLHMAWAGIPPGMGKNSYAWAWGDASCKTNYMHELMAARCDQVPDWRDARTRARDDKLIANRKAKAQAQ</sequence>
<gene>
    <name evidence="1" type="ORF">FHS48_002061</name>
</gene>
<proteinExistence type="predicted"/>
<dbReference type="AlphaFoldDB" id="A0A7W9ZFP5"/>
<evidence type="ECO:0000313" key="1">
    <source>
        <dbReference type="EMBL" id="MBB6210636.1"/>
    </source>
</evidence>
<evidence type="ECO:0000313" key="2">
    <source>
        <dbReference type="Proteomes" id="UP000544872"/>
    </source>
</evidence>
<dbReference type="Proteomes" id="UP000544872">
    <property type="component" value="Unassembled WGS sequence"/>
</dbReference>
<accession>A0A7W9ZFP5</accession>
<organism evidence="1 2">
    <name type="scientific">Novispirillum itersonii</name>
    <name type="common">Aquaspirillum itersonii</name>
    <dbReference type="NCBI Taxonomy" id="189"/>
    <lineage>
        <taxon>Bacteria</taxon>
        <taxon>Pseudomonadati</taxon>
        <taxon>Pseudomonadota</taxon>
        <taxon>Alphaproteobacteria</taxon>
        <taxon>Rhodospirillales</taxon>
        <taxon>Novispirillaceae</taxon>
        <taxon>Novispirillum</taxon>
    </lineage>
</organism>
<comment type="caution">
    <text evidence="1">The sequence shown here is derived from an EMBL/GenBank/DDBJ whole genome shotgun (WGS) entry which is preliminary data.</text>
</comment>
<dbReference type="RefSeq" id="WP_184263467.1">
    <property type="nucleotide sequence ID" value="NZ_JACIIX010000007.1"/>
</dbReference>
<keyword evidence="2" id="KW-1185">Reference proteome</keyword>
<protein>
    <submittedName>
        <fullName evidence="1">Uncharacterized protein</fullName>
    </submittedName>
</protein>